<keyword evidence="8" id="KW-1185">Reference proteome</keyword>
<dbReference type="InterPro" id="IPR019970">
    <property type="entry name" value="Ribosomall_uL4-arc"/>
</dbReference>
<keyword evidence="3 6" id="KW-0694">RNA-binding</keyword>
<dbReference type="GO" id="GO:0005840">
    <property type="term" value="C:ribosome"/>
    <property type="evidence" value="ECO:0007669"/>
    <property type="project" value="UniProtKB-KW"/>
</dbReference>
<evidence type="ECO:0000256" key="5">
    <source>
        <dbReference type="ARBA" id="ARBA00023274"/>
    </source>
</evidence>
<dbReference type="Pfam" id="PF00573">
    <property type="entry name" value="Ribosomal_L4"/>
    <property type="match status" value="1"/>
</dbReference>
<dbReference type="PANTHER" id="PTHR19431">
    <property type="entry name" value="60S RIBOSOMAL PROTEIN L4"/>
    <property type="match status" value="1"/>
</dbReference>
<evidence type="ECO:0000256" key="1">
    <source>
        <dbReference type="ARBA" id="ARBA00010528"/>
    </source>
</evidence>
<evidence type="ECO:0000256" key="6">
    <source>
        <dbReference type="HAMAP-Rule" id="MF_01328"/>
    </source>
</evidence>
<evidence type="ECO:0000256" key="2">
    <source>
        <dbReference type="ARBA" id="ARBA00022730"/>
    </source>
</evidence>
<dbReference type="Gene3D" id="3.40.1370.10">
    <property type="match status" value="1"/>
</dbReference>
<evidence type="ECO:0000313" key="8">
    <source>
        <dbReference type="Proteomes" id="UP001208689"/>
    </source>
</evidence>
<comment type="similarity">
    <text evidence="1 6">Belongs to the universal ribosomal protein uL4 family.</text>
</comment>
<dbReference type="NCBIfam" id="TIGR03672">
    <property type="entry name" value="rpl4p_arch"/>
    <property type="match status" value="1"/>
</dbReference>
<comment type="function">
    <text evidence="6">Forms part of the polypeptide exit tunnel.</text>
</comment>
<keyword evidence="2 6" id="KW-0699">rRNA-binding</keyword>
<accession>A0ABY6HSE1</accession>
<gene>
    <name evidence="6" type="primary">rpl4</name>
    <name evidence="7" type="ORF">NEF87_002718</name>
</gene>
<dbReference type="InterPro" id="IPR002136">
    <property type="entry name" value="Ribosomal_uL4"/>
</dbReference>
<protein>
    <recommendedName>
        <fullName evidence="6">Large ribosomal subunit protein uL4</fullName>
    </recommendedName>
</protein>
<proteinExistence type="inferred from homology"/>
<comment type="function">
    <text evidence="6">One of the primary rRNA binding proteins, this protein initially binds near the 5'-end of the 23S rRNA. It is important during the early stages of 50S assembly. It makes multiple contacts with different domains of the 23S rRNA in the assembled 50S subunit and ribosome.</text>
</comment>
<dbReference type="InterPro" id="IPR045240">
    <property type="entry name" value="Ribosomal_uL4_euk/arch"/>
</dbReference>
<keyword evidence="5 6" id="KW-0687">Ribonucleoprotein</keyword>
<comment type="subunit">
    <text evidence="6">Part of the 50S ribosomal subunit.</text>
</comment>
<dbReference type="HAMAP" id="MF_01328_A">
    <property type="entry name" value="Ribosomal_uL4_A"/>
    <property type="match status" value="1"/>
</dbReference>
<dbReference type="EMBL" id="CP104013">
    <property type="protein sequence ID" value="UYP46433.1"/>
    <property type="molecule type" value="Genomic_DNA"/>
</dbReference>
<sequence length="265" mass="29197">MANQKEKINILGLDGKEKESIDLPDVFSITPRLDLIERAVISTEAAQKQPQGRNPLAGKRNTALSWGTGFASARVPRLRGSGYPGARSAAFAPGVVGGRVAHPPRAEKVTIKRINRKEKQLALLSAISATEKRNLVQKRGHAIEKISSLPIVIDDKLQTLKKTSQVIDVFEKIGLIDEMARVKNSVTIRAGKGKRRGRKYKRRRGPLVVIKENFGIYKAARNIPGVEVVKIDNLNCNLLAPGTHSGRLVIWTQSAFKSLNKYEVN</sequence>
<evidence type="ECO:0000256" key="4">
    <source>
        <dbReference type="ARBA" id="ARBA00022980"/>
    </source>
</evidence>
<dbReference type="SUPFAM" id="SSF52166">
    <property type="entry name" value="Ribosomal protein L4"/>
    <property type="match status" value="1"/>
</dbReference>
<evidence type="ECO:0000256" key="3">
    <source>
        <dbReference type="ARBA" id="ARBA00022884"/>
    </source>
</evidence>
<organism evidence="7 8">
    <name type="scientific">Candidatus Lokiarchaeum ossiferum</name>
    <dbReference type="NCBI Taxonomy" id="2951803"/>
    <lineage>
        <taxon>Archaea</taxon>
        <taxon>Promethearchaeati</taxon>
        <taxon>Promethearchaeota</taxon>
        <taxon>Promethearchaeia</taxon>
        <taxon>Promethearchaeales</taxon>
        <taxon>Promethearchaeaceae</taxon>
        <taxon>Candidatus Lokiarchaeum</taxon>
    </lineage>
</organism>
<keyword evidence="4 6" id="KW-0689">Ribosomal protein</keyword>
<reference evidence="7" key="1">
    <citation type="submission" date="2022-09" db="EMBL/GenBank/DDBJ databases">
        <title>Actin cytoskeleton and complex cell architecture in an #Asgard archaeon.</title>
        <authorList>
            <person name="Ponce Toledo R.I."/>
            <person name="Schleper C."/>
            <person name="Rodrigues Oliveira T."/>
            <person name="Wollweber F."/>
            <person name="Xu J."/>
            <person name="Rittmann S."/>
            <person name="Klingl A."/>
            <person name="Pilhofer M."/>
        </authorList>
    </citation>
    <scope>NUCLEOTIDE SEQUENCE</scope>
    <source>
        <strain evidence="7">B-35</strain>
    </source>
</reference>
<dbReference type="InterPro" id="IPR023574">
    <property type="entry name" value="Ribosomal_uL4_dom_sf"/>
</dbReference>
<evidence type="ECO:0000313" key="7">
    <source>
        <dbReference type="EMBL" id="UYP46433.1"/>
    </source>
</evidence>
<dbReference type="Proteomes" id="UP001208689">
    <property type="component" value="Chromosome"/>
</dbReference>
<name>A0ABY6HSE1_9ARCH</name>